<evidence type="ECO:0000256" key="4">
    <source>
        <dbReference type="ARBA" id="ARBA00022786"/>
    </source>
</evidence>
<feature type="active site" description="Glycyl thioester intermediate" evidence="5">
    <location>
        <position position="1128"/>
    </location>
</feature>
<dbReference type="Proteomes" id="UP000799771">
    <property type="component" value="Unassembled WGS sequence"/>
</dbReference>
<dbReference type="EMBL" id="ML977504">
    <property type="protein sequence ID" value="KAF2130351.1"/>
    <property type="molecule type" value="Genomic_DNA"/>
</dbReference>
<evidence type="ECO:0000256" key="5">
    <source>
        <dbReference type="PROSITE-ProRule" id="PRU00104"/>
    </source>
</evidence>
<dbReference type="PANTHER" id="PTHR45700">
    <property type="entry name" value="UBIQUITIN-PROTEIN LIGASE E3C"/>
    <property type="match status" value="1"/>
</dbReference>
<evidence type="ECO:0000256" key="1">
    <source>
        <dbReference type="ARBA" id="ARBA00000885"/>
    </source>
</evidence>
<evidence type="ECO:0000256" key="6">
    <source>
        <dbReference type="SAM" id="MobiDB-lite"/>
    </source>
</evidence>
<dbReference type="AlphaFoldDB" id="A0A6A6AIU0"/>
<dbReference type="InterPro" id="IPR000569">
    <property type="entry name" value="HECT_dom"/>
</dbReference>
<evidence type="ECO:0000259" key="7">
    <source>
        <dbReference type="PROSITE" id="PS50237"/>
    </source>
</evidence>
<feature type="region of interest" description="Disordered" evidence="6">
    <location>
        <begin position="226"/>
        <end position="257"/>
    </location>
</feature>
<gene>
    <name evidence="8" type="ORF">P153DRAFT_314146</name>
</gene>
<dbReference type="Gene3D" id="3.90.1750.10">
    <property type="entry name" value="Hect, E3 ligase catalytic domains"/>
    <property type="match status" value="1"/>
</dbReference>
<evidence type="ECO:0000313" key="9">
    <source>
        <dbReference type="Proteomes" id="UP000799771"/>
    </source>
</evidence>
<dbReference type="Gene3D" id="3.30.2410.10">
    <property type="entry name" value="Hect, E3 ligase catalytic domain"/>
    <property type="match status" value="1"/>
</dbReference>
<feature type="domain" description="HECT" evidence="7">
    <location>
        <begin position="814"/>
        <end position="1159"/>
    </location>
</feature>
<name>A0A6A6AIU0_9PLEO</name>
<keyword evidence="4 5" id="KW-0833">Ubl conjugation pathway</keyword>
<dbReference type="Pfam" id="PF16558">
    <property type="entry name" value="AZUL"/>
    <property type="match status" value="1"/>
</dbReference>
<sequence>MSASDGRPQLARPPDAPRRRLSNVIDVQDALRVVECSQVERQLKFQHLVRHYLSQILHGCKSAYCDTSTCFSCNKRNASKPFRPPTQLTARALAHYLASQDNPHRGLCPHELKVAPSTFEIDGAAGAAVRHGRNGAEPQYSVYPAVWTLVQQQRHAGAITQRHQSRKDKNALGQHLYDSVTMIYSYSKQLPSPTSVLTTLRSLDNARSGDQTENDESSLYTNAQHVTPHVNDSAPTVRRQSQQDSQTSSPPHPEQSAAELLKNGQQVLRIPYHLPSTTSQCQASKPVTSTSLDGTFESPKLSKSKTGKEPSPLDRQSGPAMGRPKPSPAAQRVVDNPKPADRKDPVLPIVSHLNCDVLDQLKDEVYHHRKDQSTDFNFVIDYDMNARFRPTKPYVNRSLFYTLSDTDTLLKSFHDSNEAFKDSPLSHLDSARLTHSFRDWNRRNGALIFDSLWIVVEALFTPPPELDVQKSPRLRPSRKRASVDSSSGHSSNQQKTTAGEARYLDNNEAAHIVMICIHALTSLIPVGWSHTWAQLRKLRSWGVIIPNAAPNTHDFSNPYLNIIDELEYEPAIRLADRLLRGIGARTCFEHILESLQKQGRYQDDAGGSFVDVVIQHLEVVERVALASKRRMKSSHDPDEDPGWTVTATFMEWLKTIIVKKWDNKAEINKWNSVGTAVMLLDKFHLNRDRLNVHSNMFHMPFFNERIDVAVEPLMFLNWESQPNTLHIFQYPCLFPTEYLVAYFRTINFASMMTQYDSTTRAHQLQSQLHAYLREPHRWLAQSLLKVTLNDYLVLDVSREQPLKDTLDLLWGQNRKTMLKPLKVKIGREEGEIGLDHGGVTYEFFRVVLSEAFKPEHGMFTIDPQSRMTWFQPGTLEPIWKFEMLGVLFSLAVYNGITLPVTFPLALYYHLLDTGESSRDRETDTKSLNFIQDGWPGLAKAFEQLLSWTDGDVGDVMMRDYTFSYEAFGQKIDINMQAPPSSNTTPEEPILVTNANRTTFVTDYIHHLTHVSVEKQLHAFHRGFKTCINPTSLSFFTPTTLRHLIEGSQTISIPALRAVTKYYEGYSASHPTIKSFWSVVEDLDQDDCRRLLEFVTASDRVPVTGYEGVTFHIVRGGPDTLGLPTSSTCFGKLYLPEYGDEGRMREKVRLAIGNSRGFGV</sequence>
<feature type="region of interest" description="Disordered" evidence="6">
    <location>
        <begin position="275"/>
        <end position="345"/>
    </location>
</feature>
<dbReference type="Pfam" id="PF00632">
    <property type="entry name" value="HECT"/>
    <property type="match status" value="1"/>
</dbReference>
<dbReference type="RefSeq" id="XP_033524738.1">
    <property type="nucleotide sequence ID" value="XM_033664909.1"/>
</dbReference>
<keyword evidence="3" id="KW-0808">Transferase</keyword>
<dbReference type="SMART" id="SM00119">
    <property type="entry name" value="HECTc"/>
    <property type="match status" value="1"/>
</dbReference>
<dbReference type="GeneID" id="54405341"/>
<proteinExistence type="predicted"/>
<evidence type="ECO:0000313" key="8">
    <source>
        <dbReference type="EMBL" id="KAF2130351.1"/>
    </source>
</evidence>
<dbReference type="GO" id="GO:0000209">
    <property type="term" value="P:protein polyubiquitination"/>
    <property type="evidence" value="ECO:0007669"/>
    <property type="project" value="InterPro"/>
</dbReference>
<protein>
    <recommendedName>
        <fullName evidence="2">HECT-type E3 ubiquitin transferase</fullName>
        <ecNumber evidence="2">2.3.2.26</ecNumber>
    </recommendedName>
</protein>
<dbReference type="EC" id="2.3.2.26" evidence="2"/>
<dbReference type="InterPro" id="IPR044611">
    <property type="entry name" value="E3A/B/C-like"/>
</dbReference>
<comment type="catalytic activity">
    <reaction evidence="1">
        <text>S-ubiquitinyl-[E2 ubiquitin-conjugating enzyme]-L-cysteine + [acceptor protein]-L-lysine = [E2 ubiquitin-conjugating enzyme]-L-cysteine + N(6)-ubiquitinyl-[acceptor protein]-L-lysine.</text>
        <dbReference type="EC" id="2.3.2.26"/>
    </reaction>
</comment>
<organism evidence="8 9">
    <name type="scientific">Dothidotthia symphoricarpi CBS 119687</name>
    <dbReference type="NCBI Taxonomy" id="1392245"/>
    <lineage>
        <taxon>Eukaryota</taxon>
        <taxon>Fungi</taxon>
        <taxon>Dikarya</taxon>
        <taxon>Ascomycota</taxon>
        <taxon>Pezizomycotina</taxon>
        <taxon>Dothideomycetes</taxon>
        <taxon>Pleosporomycetidae</taxon>
        <taxon>Pleosporales</taxon>
        <taxon>Dothidotthiaceae</taxon>
        <taxon>Dothidotthia</taxon>
    </lineage>
</organism>
<reference evidence="8" key="1">
    <citation type="journal article" date="2020" name="Stud. Mycol.">
        <title>101 Dothideomycetes genomes: a test case for predicting lifestyles and emergence of pathogens.</title>
        <authorList>
            <person name="Haridas S."/>
            <person name="Albert R."/>
            <person name="Binder M."/>
            <person name="Bloem J."/>
            <person name="Labutti K."/>
            <person name="Salamov A."/>
            <person name="Andreopoulos B."/>
            <person name="Baker S."/>
            <person name="Barry K."/>
            <person name="Bills G."/>
            <person name="Bluhm B."/>
            <person name="Cannon C."/>
            <person name="Castanera R."/>
            <person name="Culley D."/>
            <person name="Daum C."/>
            <person name="Ezra D."/>
            <person name="Gonzalez J."/>
            <person name="Henrissat B."/>
            <person name="Kuo A."/>
            <person name="Liang C."/>
            <person name="Lipzen A."/>
            <person name="Lutzoni F."/>
            <person name="Magnuson J."/>
            <person name="Mondo S."/>
            <person name="Nolan M."/>
            <person name="Ohm R."/>
            <person name="Pangilinan J."/>
            <person name="Park H.-J."/>
            <person name="Ramirez L."/>
            <person name="Alfaro M."/>
            <person name="Sun H."/>
            <person name="Tritt A."/>
            <person name="Yoshinaga Y."/>
            <person name="Zwiers L.-H."/>
            <person name="Turgeon B."/>
            <person name="Goodwin S."/>
            <person name="Spatafora J."/>
            <person name="Crous P."/>
            <person name="Grigoriev I."/>
        </authorList>
    </citation>
    <scope>NUCLEOTIDE SEQUENCE</scope>
    <source>
        <strain evidence="8">CBS 119687</strain>
    </source>
</reference>
<dbReference type="FunFam" id="3.30.2410.10:FF:000003">
    <property type="entry name" value="probable E3 ubiquitin-protein ligase HERC4 isoform X1"/>
    <property type="match status" value="1"/>
</dbReference>
<evidence type="ECO:0000256" key="3">
    <source>
        <dbReference type="ARBA" id="ARBA00022679"/>
    </source>
</evidence>
<dbReference type="GO" id="GO:0061630">
    <property type="term" value="F:ubiquitin protein ligase activity"/>
    <property type="evidence" value="ECO:0007669"/>
    <property type="project" value="UniProtKB-EC"/>
</dbReference>
<feature type="non-terminal residue" evidence="8">
    <location>
        <position position="1159"/>
    </location>
</feature>
<feature type="compositionally biased region" description="Polar residues" evidence="6">
    <location>
        <begin position="275"/>
        <end position="293"/>
    </location>
</feature>
<dbReference type="InterPro" id="IPR032353">
    <property type="entry name" value="AZUL"/>
</dbReference>
<feature type="compositionally biased region" description="Low complexity" evidence="6">
    <location>
        <begin position="240"/>
        <end position="249"/>
    </location>
</feature>
<feature type="compositionally biased region" description="Polar residues" evidence="6">
    <location>
        <begin position="483"/>
        <end position="497"/>
    </location>
</feature>
<dbReference type="InterPro" id="IPR042556">
    <property type="entry name" value="AZUL_sf"/>
</dbReference>
<dbReference type="SUPFAM" id="SSF56204">
    <property type="entry name" value="Hect, E3 ligase catalytic domain"/>
    <property type="match status" value="1"/>
</dbReference>
<dbReference type="GO" id="GO:0016874">
    <property type="term" value="F:ligase activity"/>
    <property type="evidence" value="ECO:0007669"/>
    <property type="project" value="UniProtKB-KW"/>
</dbReference>
<keyword evidence="9" id="KW-1185">Reference proteome</keyword>
<keyword evidence="8" id="KW-0436">Ligase</keyword>
<accession>A0A6A6AIU0</accession>
<dbReference type="OrthoDB" id="5981550at2759"/>
<feature type="region of interest" description="Disordered" evidence="6">
    <location>
        <begin position="467"/>
        <end position="498"/>
    </location>
</feature>
<dbReference type="PROSITE" id="PS50237">
    <property type="entry name" value="HECT"/>
    <property type="match status" value="1"/>
</dbReference>
<evidence type="ECO:0000256" key="2">
    <source>
        <dbReference type="ARBA" id="ARBA00012485"/>
    </source>
</evidence>
<dbReference type="InterPro" id="IPR035983">
    <property type="entry name" value="Hect_E3_ubiquitin_ligase"/>
</dbReference>
<dbReference type="Gene3D" id="6.10.130.10">
    <property type="entry name" value="Ubiquitin-protein ligase E3A, N-terminal zinc-binding domain (AZUL)"/>
    <property type="match status" value="1"/>
</dbReference>
<dbReference type="Gene3D" id="3.30.2160.10">
    <property type="entry name" value="Hect, E3 ligase catalytic domain"/>
    <property type="match status" value="1"/>
</dbReference>